<comment type="caution">
    <text evidence="2">The sequence shown here is derived from an EMBL/GenBank/DDBJ whole genome shotgun (WGS) entry which is preliminary data.</text>
</comment>
<dbReference type="SUPFAM" id="SSF54637">
    <property type="entry name" value="Thioesterase/thiol ester dehydrase-isomerase"/>
    <property type="match status" value="1"/>
</dbReference>
<dbReference type="Gene3D" id="3.10.129.10">
    <property type="entry name" value="Hotdog Thioesterase"/>
    <property type="match status" value="1"/>
</dbReference>
<feature type="domain" description="FAS1-like dehydratase" evidence="1">
    <location>
        <begin position="26"/>
        <end position="137"/>
    </location>
</feature>
<gene>
    <name evidence="2" type="ORF">FK268_18760</name>
</gene>
<reference evidence="2 3" key="2">
    <citation type="submission" date="2019-08" db="EMBL/GenBank/DDBJ databases">
        <title>Tsukamurella conjunctivitidis sp. nov., Tsukamurella assacharolytica sp. nov. and Tsukamurella sputae sp. nov. isolated from patients with conjunctivitis, bacteraemia (lymphoma) and respiratory infection (sputum) in Hong Kong.</title>
        <authorList>
            <person name="Fok K.M.N."/>
            <person name="Fong J.Y.H."/>
        </authorList>
    </citation>
    <scope>NUCLEOTIDE SEQUENCE [LARGE SCALE GENOMIC DNA]</scope>
    <source>
        <strain evidence="2 3">HKU70</strain>
    </source>
</reference>
<name>A0A5C5RHP1_9ACTN</name>
<dbReference type="InterPro" id="IPR029069">
    <property type="entry name" value="HotDog_dom_sf"/>
</dbReference>
<accession>A0A5C5RHP1</accession>
<organism evidence="2 3">
    <name type="scientific">Tsukamurella sputi</name>
    <dbReference type="NCBI Taxonomy" id="2591848"/>
    <lineage>
        <taxon>Bacteria</taxon>
        <taxon>Bacillati</taxon>
        <taxon>Actinomycetota</taxon>
        <taxon>Actinomycetes</taxon>
        <taxon>Mycobacteriales</taxon>
        <taxon>Tsukamurellaceae</taxon>
        <taxon>Tsukamurella</taxon>
    </lineage>
</organism>
<sequence>MRDRDRSSREDTVHDEALWDVWFPQAVEITAAGVRDFARAVRCWHVPHESPLVLPAQAGTAPATLGASALLSAATVVVARAIPGRNLARVLHVEQSFAYDRHPRVGDVLDVGARLTRRTSRGAVALLTIDAVLAADGRTRVRSSSTIAYDGSELGTADLAFEDVAESVMRTGSGPGAATAANFGN</sequence>
<evidence type="ECO:0000259" key="1">
    <source>
        <dbReference type="Pfam" id="PF13452"/>
    </source>
</evidence>
<dbReference type="AlphaFoldDB" id="A0A5C5RHP1"/>
<protein>
    <submittedName>
        <fullName evidence="2">MaoC family dehydratase</fullName>
    </submittedName>
</protein>
<dbReference type="EMBL" id="VIGV01000008">
    <property type="protein sequence ID" value="TWS22507.1"/>
    <property type="molecule type" value="Genomic_DNA"/>
</dbReference>
<proteinExistence type="predicted"/>
<evidence type="ECO:0000313" key="3">
    <source>
        <dbReference type="Proteomes" id="UP000319792"/>
    </source>
</evidence>
<keyword evidence="3" id="KW-1185">Reference proteome</keyword>
<dbReference type="Proteomes" id="UP000319792">
    <property type="component" value="Unassembled WGS sequence"/>
</dbReference>
<reference evidence="2 3" key="1">
    <citation type="submission" date="2019-06" db="EMBL/GenBank/DDBJ databases">
        <authorList>
            <person name="Teng J.L.L."/>
            <person name="Lee H.H."/>
            <person name="Lau S.K.P."/>
            <person name="Woo P.C.Y."/>
        </authorList>
    </citation>
    <scope>NUCLEOTIDE SEQUENCE [LARGE SCALE GENOMIC DNA]</scope>
    <source>
        <strain evidence="2 3">HKU70</strain>
    </source>
</reference>
<dbReference type="InterPro" id="IPR039569">
    <property type="entry name" value="FAS1-like_DH_region"/>
</dbReference>
<dbReference type="Pfam" id="PF13452">
    <property type="entry name" value="FAS1_DH_region"/>
    <property type="match status" value="1"/>
</dbReference>
<evidence type="ECO:0000313" key="2">
    <source>
        <dbReference type="EMBL" id="TWS22507.1"/>
    </source>
</evidence>